<dbReference type="Proteomes" id="UP000008207">
    <property type="component" value="Chromosome"/>
</dbReference>
<evidence type="ECO:0000256" key="1">
    <source>
        <dbReference type="SAM" id="MobiDB-lite"/>
    </source>
</evidence>
<evidence type="ECO:0000313" key="2">
    <source>
        <dbReference type="EMBL" id="ACL55566.1"/>
    </source>
</evidence>
<dbReference type="EMBL" id="CP001349">
    <property type="protein sequence ID" value="ACL55566.1"/>
    <property type="molecule type" value="Genomic_DNA"/>
</dbReference>
<keyword evidence="3" id="KW-1185">Reference proteome</keyword>
<dbReference type="HOGENOM" id="CLU_3218520_0_0_5"/>
<reference evidence="2 3" key="1">
    <citation type="submission" date="2009-01" db="EMBL/GenBank/DDBJ databases">
        <title>Complete sequence of chromosome of Methylobacterium nodulans ORS 2060.</title>
        <authorList>
            <consortium name="US DOE Joint Genome Institute"/>
            <person name="Lucas S."/>
            <person name="Copeland A."/>
            <person name="Lapidus A."/>
            <person name="Glavina del Rio T."/>
            <person name="Dalin E."/>
            <person name="Tice H."/>
            <person name="Bruce D."/>
            <person name="Goodwin L."/>
            <person name="Pitluck S."/>
            <person name="Sims D."/>
            <person name="Brettin T."/>
            <person name="Detter J.C."/>
            <person name="Han C."/>
            <person name="Larimer F."/>
            <person name="Land M."/>
            <person name="Hauser L."/>
            <person name="Kyrpides N."/>
            <person name="Ivanova N."/>
            <person name="Marx C.J."/>
            <person name="Richardson P."/>
        </authorList>
    </citation>
    <scope>NUCLEOTIDE SEQUENCE [LARGE SCALE GENOMIC DNA]</scope>
    <source>
        <strain evidence="3">LMG 21967 / CNCM I-2342 / ORS 2060</strain>
    </source>
</reference>
<evidence type="ECO:0000313" key="3">
    <source>
        <dbReference type="Proteomes" id="UP000008207"/>
    </source>
</evidence>
<name>B8ICH8_METNO</name>
<gene>
    <name evidence="2" type="ordered locus">Mnod_0525</name>
</gene>
<sequence>MRTRRDDSAIPLRAASHAMPDAPSEQPQPLPRVPVERPGAVQGA</sequence>
<organism evidence="2 3">
    <name type="scientific">Methylobacterium nodulans (strain LMG 21967 / CNCM I-2342 / ORS 2060)</name>
    <dbReference type="NCBI Taxonomy" id="460265"/>
    <lineage>
        <taxon>Bacteria</taxon>
        <taxon>Pseudomonadati</taxon>
        <taxon>Pseudomonadota</taxon>
        <taxon>Alphaproteobacteria</taxon>
        <taxon>Hyphomicrobiales</taxon>
        <taxon>Methylobacteriaceae</taxon>
        <taxon>Methylobacterium</taxon>
    </lineage>
</organism>
<accession>B8ICH8</accession>
<feature type="region of interest" description="Disordered" evidence="1">
    <location>
        <begin position="1"/>
        <end position="44"/>
    </location>
</feature>
<dbReference type="AlphaFoldDB" id="B8ICH8"/>
<proteinExistence type="predicted"/>
<protein>
    <submittedName>
        <fullName evidence="2">Uncharacterized protein</fullName>
    </submittedName>
</protein>
<dbReference type="KEGG" id="mno:Mnod_0525"/>